<comment type="caution">
    <text evidence="2">The sequence shown here is derived from an EMBL/GenBank/DDBJ whole genome shotgun (WGS) entry which is preliminary data.</text>
</comment>
<sequence length="477" mass="52041">MDTVRGDFATSDGADSAYGSVGADSGYETRSAVVPGDERRMQVRAYNFWASLLGERQFPDVSSLRPEQHPDFGPYSVLLDFSAGIDNPKIGWLGGLLAEECGVEQSIRSLAEVPSRSLLSRITDHYMQILANQAPIGFEAEFVNLRGVTILYRGILLPFSQDDAQIDCIYGVINWKEMADQASTDALLRQVDETLGLRMPLRAPPPRGAWADGPANGRGGERSLAESAGLPAVAFGEVDTALDTDATIDAGMMPLDAYMVTDEQDARFDESDIFELTADMELADWLASARELAQAAMGCEDRSRQALYAAIGRAYDFVLAAADAPEELAELLEDAGLKVQERAPLVPLVKLVFGVDYDKTRLTEFASVIAHGQRLGLERGALTSFLTAQPGGIKAVVRDERRQRREETERAEQGETRRERMAKGLRALSPKALSEVGKDSEFSILVARRDEAGQVILLGEVTDDEVLLDRAARHLLG</sequence>
<keyword evidence="3" id="KW-1185">Reference proteome</keyword>
<evidence type="ECO:0000313" key="3">
    <source>
        <dbReference type="Proteomes" id="UP001589858"/>
    </source>
</evidence>
<feature type="region of interest" description="Disordered" evidence="1">
    <location>
        <begin position="397"/>
        <end position="419"/>
    </location>
</feature>
<reference evidence="2 3" key="1">
    <citation type="submission" date="2024-09" db="EMBL/GenBank/DDBJ databases">
        <authorList>
            <person name="Sun Q."/>
            <person name="Mori K."/>
        </authorList>
    </citation>
    <scope>NUCLEOTIDE SEQUENCE [LARGE SCALE GENOMIC DNA]</scope>
    <source>
        <strain evidence="2 3">CICC 11035S</strain>
    </source>
</reference>
<gene>
    <name evidence="2" type="ORF">ACFFF8_06580</name>
</gene>
<proteinExistence type="predicted"/>
<accession>A0ABV6S825</accession>
<dbReference type="RefSeq" id="WP_267219687.1">
    <property type="nucleotide sequence ID" value="NZ_JAPCWC010000004.1"/>
</dbReference>
<protein>
    <recommendedName>
        <fullName evidence="4">PAS domain-containing protein</fullName>
    </recommendedName>
</protein>
<dbReference type="EMBL" id="JBHLTM010000027">
    <property type="protein sequence ID" value="MFC0684253.1"/>
    <property type="molecule type" value="Genomic_DNA"/>
</dbReference>
<dbReference type="Proteomes" id="UP001589858">
    <property type="component" value="Unassembled WGS sequence"/>
</dbReference>
<evidence type="ECO:0008006" key="4">
    <source>
        <dbReference type="Google" id="ProtNLM"/>
    </source>
</evidence>
<evidence type="ECO:0000313" key="2">
    <source>
        <dbReference type="EMBL" id="MFC0684253.1"/>
    </source>
</evidence>
<name>A0ABV6S825_9SPHN</name>
<organism evidence="2 3">
    <name type="scientific">Novosphingobium clariflavum</name>
    <dbReference type="NCBI Taxonomy" id="2029884"/>
    <lineage>
        <taxon>Bacteria</taxon>
        <taxon>Pseudomonadati</taxon>
        <taxon>Pseudomonadota</taxon>
        <taxon>Alphaproteobacteria</taxon>
        <taxon>Sphingomonadales</taxon>
        <taxon>Sphingomonadaceae</taxon>
        <taxon>Novosphingobium</taxon>
    </lineage>
</organism>
<feature type="region of interest" description="Disordered" evidence="1">
    <location>
        <begin position="202"/>
        <end position="223"/>
    </location>
</feature>
<evidence type="ECO:0000256" key="1">
    <source>
        <dbReference type="SAM" id="MobiDB-lite"/>
    </source>
</evidence>